<dbReference type="EMBL" id="MU394324">
    <property type="protein sequence ID" value="KAI6085542.1"/>
    <property type="molecule type" value="Genomic_DNA"/>
</dbReference>
<protein>
    <submittedName>
        <fullName evidence="1">Uncharacterized protein</fullName>
    </submittedName>
</protein>
<sequence>MSVFYHAHRRHRCRSSSAPPSHSARSEGEATPAFVIEPRATKAEDLETATYKEARHRRDVLSLVDDCSRECMAAHHKVRWRKNMFRRNQLVRRLTDTNIEYDQELMYLDFHLDGPDKIHFLQEDDAEEAAASLRRAKTAIADAGLHMQRTAHLWDRRGSLQADMEKFAMTKPEHLNTARYLSASRYLESRGDTLFWDQVKPQFEVLQKTIREEVLRIRYVVYCLDSVKKQEVGYFQGDFSRGGTLKRLLLCDFTSEVQKRPPEPLNQMSGALQGAEAHGHLTLINNLKIRFENARTNDLMAAEAPTGTWIRYKFIKHCDRLRRPEESIAAWEAFRRDLDSTSKPFNSGTALLKNKVETKIILLQRLIGGGDEEDAMDANGANGDSTP</sequence>
<evidence type="ECO:0000313" key="2">
    <source>
        <dbReference type="Proteomes" id="UP001497680"/>
    </source>
</evidence>
<evidence type="ECO:0000313" key="1">
    <source>
        <dbReference type="EMBL" id="KAI6085542.1"/>
    </source>
</evidence>
<accession>A0ACC0CYY7</accession>
<dbReference type="Proteomes" id="UP001497680">
    <property type="component" value="Unassembled WGS sequence"/>
</dbReference>
<comment type="caution">
    <text evidence="1">The sequence shown here is derived from an EMBL/GenBank/DDBJ whole genome shotgun (WGS) entry which is preliminary data.</text>
</comment>
<name>A0ACC0CYY7_9PEZI</name>
<keyword evidence="2" id="KW-1185">Reference proteome</keyword>
<reference evidence="1 2" key="1">
    <citation type="journal article" date="2022" name="New Phytol.">
        <title>Ecological generalism drives hyperdiversity of secondary metabolite gene clusters in xylarialean endophytes.</title>
        <authorList>
            <person name="Franco M.E.E."/>
            <person name="Wisecaver J.H."/>
            <person name="Arnold A.E."/>
            <person name="Ju Y.M."/>
            <person name="Slot J.C."/>
            <person name="Ahrendt S."/>
            <person name="Moore L.P."/>
            <person name="Eastman K.E."/>
            <person name="Scott K."/>
            <person name="Konkel Z."/>
            <person name="Mondo S.J."/>
            <person name="Kuo A."/>
            <person name="Hayes R.D."/>
            <person name="Haridas S."/>
            <person name="Andreopoulos B."/>
            <person name="Riley R."/>
            <person name="LaButti K."/>
            <person name="Pangilinan J."/>
            <person name="Lipzen A."/>
            <person name="Amirebrahimi M."/>
            <person name="Yan J."/>
            <person name="Adam C."/>
            <person name="Keymanesh K."/>
            <person name="Ng V."/>
            <person name="Louie K."/>
            <person name="Northen T."/>
            <person name="Drula E."/>
            <person name="Henrissat B."/>
            <person name="Hsieh H.M."/>
            <person name="Youens-Clark K."/>
            <person name="Lutzoni F."/>
            <person name="Miadlikowska J."/>
            <person name="Eastwood D.C."/>
            <person name="Hamelin R.C."/>
            <person name="Grigoriev I.V."/>
            <person name="U'Ren J.M."/>
        </authorList>
    </citation>
    <scope>NUCLEOTIDE SEQUENCE [LARGE SCALE GENOMIC DNA]</scope>
    <source>
        <strain evidence="1 2">ER1909</strain>
    </source>
</reference>
<proteinExistence type="predicted"/>
<gene>
    <name evidence="1" type="ORF">F4821DRAFT_279213</name>
</gene>
<organism evidence="1 2">
    <name type="scientific">Hypoxylon rubiginosum</name>
    <dbReference type="NCBI Taxonomy" id="110542"/>
    <lineage>
        <taxon>Eukaryota</taxon>
        <taxon>Fungi</taxon>
        <taxon>Dikarya</taxon>
        <taxon>Ascomycota</taxon>
        <taxon>Pezizomycotina</taxon>
        <taxon>Sordariomycetes</taxon>
        <taxon>Xylariomycetidae</taxon>
        <taxon>Xylariales</taxon>
        <taxon>Hypoxylaceae</taxon>
        <taxon>Hypoxylon</taxon>
    </lineage>
</organism>